<evidence type="ECO:0000256" key="2">
    <source>
        <dbReference type="ARBA" id="ARBA00022723"/>
    </source>
</evidence>
<dbReference type="SMART" id="SM00355">
    <property type="entry name" value="ZnF_C2H2"/>
    <property type="match status" value="15"/>
</dbReference>
<name>A0AAD9JAX1_9ANNE</name>
<feature type="region of interest" description="Disordered" evidence="8">
    <location>
        <begin position="690"/>
        <end position="711"/>
    </location>
</feature>
<evidence type="ECO:0000259" key="9">
    <source>
        <dbReference type="PROSITE" id="PS50157"/>
    </source>
</evidence>
<dbReference type="Pfam" id="PF00096">
    <property type="entry name" value="zf-C2H2"/>
    <property type="match status" value="1"/>
</dbReference>
<feature type="region of interest" description="Disordered" evidence="8">
    <location>
        <begin position="1190"/>
        <end position="1227"/>
    </location>
</feature>
<protein>
    <recommendedName>
        <fullName evidence="9">C2H2-type domain-containing protein</fullName>
    </recommendedName>
</protein>
<organism evidence="10 11">
    <name type="scientific">Paralvinella palmiformis</name>
    <dbReference type="NCBI Taxonomy" id="53620"/>
    <lineage>
        <taxon>Eukaryota</taxon>
        <taxon>Metazoa</taxon>
        <taxon>Spiralia</taxon>
        <taxon>Lophotrochozoa</taxon>
        <taxon>Annelida</taxon>
        <taxon>Polychaeta</taxon>
        <taxon>Sedentaria</taxon>
        <taxon>Canalipalpata</taxon>
        <taxon>Terebellida</taxon>
        <taxon>Terebelliformia</taxon>
        <taxon>Alvinellidae</taxon>
        <taxon>Paralvinella</taxon>
    </lineage>
</organism>
<dbReference type="GO" id="GO:0008270">
    <property type="term" value="F:zinc ion binding"/>
    <property type="evidence" value="ECO:0007669"/>
    <property type="project" value="UniProtKB-KW"/>
</dbReference>
<feature type="domain" description="C2H2-type" evidence="9">
    <location>
        <begin position="1113"/>
        <end position="1140"/>
    </location>
</feature>
<evidence type="ECO:0000256" key="4">
    <source>
        <dbReference type="ARBA" id="ARBA00022771"/>
    </source>
</evidence>
<feature type="domain" description="C2H2-type" evidence="9">
    <location>
        <begin position="1173"/>
        <end position="1200"/>
    </location>
</feature>
<dbReference type="FunFam" id="3.30.160.60:FF:000446">
    <property type="entry name" value="Zinc finger protein"/>
    <property type="match status" value="1"/>
</dbReference>
<keyword evidence="6" id="KW-0539">Nucleus</keyword>
<dbReference type="EMBL" id="JAODUP010000441">
    <property type="protein sequence ID" value="KAK2149701.1"/>
    <property type="molecule type" value="Genomic_DNA"/>
</dbReference>
<keyword evidence="5" id="KW-0862">Zinc</keyword>
<dbReference type="Gene3D" id="3.30.160.60">
    <property type="entry name" value="Classic Zinc Finger"/>
    <property type="match status" value="5"/>
</dbReference>
<feature type="domain" description="C2H2-type" evidence="9">
    <location>
        <begin position="1050"/>
        <end position="1073"/>
    </location>
</feature>
<evidence type="ECO:0000313" key="10">
    <source>
        <dbReference type="EMBL" id="KAK2149701.1"/>
    </source>
</evidence>
<keyword evidence="3" id="KW-0677">Repeat</keyword>
<dbReference type="GO" id="GO:0010468">
    <property type="term" value="P:regulation of gene expression"/>
    <property type="evidence" value="ECO:0007669"/>
    <property type="project" value="TreeGrafter"/>
</dbReference>
<accession>A0AAD9JAX1</accession>
<dbReference type="InterPro" id="IPR036236">
    <property type="entry name" value="Znf_C2H2_sf"/>
</dbReference>
<feature type="domain" description="C2H2-type" evidence="9">
    <location>
        <begin position="963"/>
        <end position="991"/>
    </location>
</feature>
<proteinExistence type="predicted"/>
<gene>
    <name evidence="10" type="ORF">LSH36_441g01055</name>
</gene>
<reference evidence="10" key="1">
    <citation type="journal article" date="2023" name="Mol. Biol. Evol.">
        <title>Third-Generation Sequencing Reveals the Adaptive Role of the Epigenome in Three Deep-Sea Polychaetes.</title>
        <authorList>
            <person name="Perez M."/>
            <person name="Aroh O."/>
            <person name="Sun Y."/>
            <person name="Lan Y."/>
            <person name="Juniper S.K."/>
            <person name="Young C.R."/>
            <person name="Angers B."/>
            <person name="Qian P.Y."/>
        </authorList>
    </citation>
    <scope>NUCLEOTIDE SEQUENCE</scope>
    <source>
        <strain evidence="10">P08H-3</strain>
    </source>
</reference>
<keyword evidence="2" id="KW-0479">Metal-binding</keyword>
<keyword evidence="4 7" id="KW-0863">Zinc-finger</keyword>
<dbReference type="PROSITE" id="PS00028">
    <property type="entry name" value="ZINC_FINGER_C2H2_1"/>
    <property type="match status" value="7"/>
</dbReference>
<evidence type="ECO:0000256" key="6">
    <source>
        <dbReference type="ARBA" id="ARBA00023242"/>
    </source>
</evidence>
<dbReference type="InterPro" id="IPR050331">
    <property type="entry name" value="Zinc_finger"/>
</dbReference>
<dbReference type="SUPFAM" id="SSF57667">
    <property type="entry name" value="beta-beta-alpha zinc fingers"/>
    <property type="match status" value="4"/>
</dbReference>
<evidence type="ECO:0000256" key="5">
    <source>
        <dbReference type="ARBA" id="ARBA00022833"/>
    </source>
</evidence>
<dbReference type="PANTHER" id="PTHR16515:SF49">
    <property type="entry name" value="GASTRULA ZINC FINGER PROTEIN XLCGF49.1-LIKE-RELATED"/>
    <property type="match status" value="1"/>
</dbReference>
<comment type="caution">
    <text evidence="10">The sequence shown here is derived from an EMBL/GenBank/DDBJ whole genome shotgun (WGS) entry which is preliminary data.</text>
</comment>
<keyword evidence="11" id="KW-1185">Reference proteome</keyword>
<evidence type="ECO:0000256" key="3">
    <source>
        <dbReference type="ARBA" id="ARBA00022737"/>
    </source>
</evidence>
<sequence>MAAVKRRRGRPRKSLAKTDHFDYDVSYEPAVEQKEFMGDVIYAAASIINVHTGQSNPAEWVTMVTPSQTCLHDGCQKLHLHCPLCPVSITWFDDEASLQSHFTKIHTNQCFHYSDHVIALCNLGCMDSFASHYHCPKCGVTIGRSHHMRNHLNRCTAKHNVNEMDEPLAKRITSRKRPRLLINDGDVDSLWETVYLEIDRNDGSPMERLQTNTDNNTSKVFIDEDLNVSLGNIQENRALEEDLQCERDMTKVLDQNDVITDTNGRQGAEDVSSDSGLKMTDSLKRLNDPKIEAGYPILNNSGTSSVDPEPPPSDFVRADGKIEDNPMEDEPLPAPEYPHISIVRKLEDLECRRCQTCCRLFHCPLCPRDLYRSQVPRIIYNHLSQHYLRGVQYKGWTSMKCNLACGCENDGELVKAHWHCPLCPQRKLHRSRLRQHLDFHENGRTRSCRGRQDYHIMSVGSVPVGDVSNLQAMGGNRVTDAITGDNNHSTIDGIEERVSPSLSTDVCGLGLPSDTVYTIKMEPDNQNKITDHEQCCVNDVLTGDTVDLCNYTAASAEVQESVPCSASSDQNTSEIHVIYINDVLAQNDASHIAQVENSVILQKTFGNLEQQAPNCKNEITENDGNTIVSNIRGNDNIVIENDGIVRIGENMVIQGDVDNLGGVGQNGLVQDDNNMMIRDDMFSESCNKQVKPDVSEGSDNENAATISEEDKRKSSEVITGVLTSDLVQKLEPVLNQFMDRLQNTTGIMVIIQDSHDYLLQGSWTQIHKSQIILNKVSQWDQITALDVDSVFDQAQLDYPDLFAVQSEPDTTAPVIQDYESIPSKDEVEHLKPDSGAFRILSNEPCPYCLKRFRYKVSLFCHIIYTHDIRKKPKINSDKWKTMLQRMAKVDKPQCPSCGRKFTKIIHAQTHYGTNVCTSTRTNLYASLRDPVTGTYRCDQCSYSAPTPSVLTQHVAYKHTKKTVSCPKCDKMFASDHILRTHLNYVHAPDDSCPVCGVRVKRRHLAKHARIHHGKNNRELLSLKCGHCDYYTNTPQLLERHVRREHQLEAKRCTECGKRFQVMYDLYRHRQLEHGITVSKFLSQYGHCPVCKKQMLKRNILVHVRLKHYNDRRYRCPTCSKLFQTKYVLNMHKETHLPSAERCYRYLCAQCNMGFMTNATYLDHIVSHNNTQPYKCSVCGSSFRQKNAYRRHMQNHSQNERRRADACEKANKPEQELDHDKSKQQGGDAAKLESNFMFVCLCEQAFSDMASLQQHTESCLAMGQTPGQVENSSASDLMMQTSGDTLILIQPNSTFMSEGRALSGSHQEELFILKTDDSDETTCDGLTDDVVNGVDEIQNMNMNQLAVVHDDRIGLSEPDQISTSLINDGVDNCLSQDGDRFLCGYCSQLFVGLDDVQKHILIEHGDKLSS</sequence>
<dbReference type="GO" id="GO:0005634">
    <property type="term" value="C:nucleus"/>
    <property type="evidence" value="ECO:0007669"/>
    <property type="project" value="UniProtKB-SubCell"/>
</dbReference>
<comment type="subcellular location">
    <subcellularLocation>
        <location evidence="1">Nucleus</location>
    </subcellularLocation>
</comment>
<dbReference type="Proteomes" id="UP001208570">
    <property type="component" value="Unassembled WGS sequence"/>
</dbReference>
<dbReference type="PANTHER" id="PTHR16515">
    <property type="entry name" value="PR DOMAIN ZINC FINGER PROTEIN"/>
    <property type="match status" value="1"/>
</dbReference>
<dbReference type="Pfam" id="PF13912">
    <property type="entry name" value="zf-C2H2_6"/>
    <property type="match status" value="1"/>
</dbReference>
<dbReference type="InterPro" id="IPR013087">
    <property type="entry name" value="Znf_C2H2_type"/>
</dbReference>
<dbReference type="PROSITE" id="PS50157">
    <property type="entry name" value="ZINC_FINGER_C2H2_2"/>
    <property type="match status" value="5"/>
</dbReference>
<feature type="region of interest" description="Disordered" evidence="8">
    <location>
        <begin position="261"/>
        <end position="280"/>
    </location>
</feature>
<evidence type="ECO:0000313" key="11">
    <source>
        <dbReference type="Proteomes" id="UP001208570"/>
    </source>
</evidence>
<feature type="domain" description="C2H2-type" evidence="9">
    <location>
        <begin position="1145"/>
        <end position="1172"/>
    </location>
</feature>
<evidence type="ECO:0000256" key="8">
    <source>
        <dbReference type="SAM" id="MobiDB-lite"/>
    </source>
</evidence>
<evidence type="ECO:0000256" key="7">
    <source>
        <dbReference type="PROSITE-ProRule" id="PRU00042"/>
    </source>
</evidence>
<evidence type="ECO:0000256" key="1">
    <source>
        <dbReference type="ARBA" id="ARBA00004123"/>
    </source>
</evidence>
<feature type="compositionally biased region" description="Basic and acidic residues" evidence="8">
    <location>
        <begin position="1197"/>
        <end position="1222"/>
    </location>
</feature>